<sequence length="120" mass="13645">FDEIFFSLCQKFMSIESSKTRIFSNVSFDSALLADNNPVYQFVNQLVCSLRGWMIEGGPEHIHLSTDSIASFGVIHFMTRYASMCENPSLRIESSRDTRQFPSLSISISFSRSLSKLVRC</sequence>
<comment type="caution">
    <text evidence="1">The sequence shown here is derived from an EMBL/GenBank/DDBJ whole genome shotgun (WGS) entry which is preliminary data.</text>
</comment>
<feature type="non-terminal residue" evidence="1">
    <location>
        <position position="120"/>
    </location>
</feature>
<feature type="non-terminal residue" evidence="1">
    <location>
        <position position="1"/>
    </location>
</feature>
<name>A0AAV5TYI4_9BILA</name>
<dbReference type="AlphaFoldDB" id="A0AAV5TYI4"/>
<gene>
    <name evidence="1" type="ORF">PENTCL1PPCAC_21313</name>
</gene>
<evidence type="ECO:0000313" key="2">
    <source>
        <dbReference type="Proteomes" id="UP001432027"/>
    </source>
</evidence>
<accession>A0AAV5TYI4</accession>
<evidence type="ECO:0000313" key="1">
    <source>
        <dbReference type="EMBL" id="GMS99138.1"/>
    </source>
</evidence>
<keyword evidence="2" id="KW-1185">Reference proteome</keyword>
<dbReference type="Proteomes" id="UP001432027">
    <property type="component" value="Unassembled WGS sequence"/>
</dbReference>
<organism evidence="1 2">
    <name type="scientific">Pristionchus entomophagus</name>
    <dbReference type="NCBI Taxonomy" id="358040"/>
    <lineage>
        <taxon>Eukaryota</taxon>
        <taxon>Metazoa</taxon>
        <taxon>Ecdysozoa</taxon>
        <taxon>Nematoda</taxon>
        <taxon>Chromadorea</taxon>
        <taxon>Rhabditida</taxon>
        <taxon>Rhabditina</taxon>
        <taxon>Diplogasteromorpha</taxon>
        <taxon>Diplogasteroidea</taxon>
        <taxon>Neodiplogasteridae</taxon>
        <taxon>Pristionchus</taxon>
    </lineage>
</organism>
<protein>
    <submittedName>
        <fullName evidence="1">Uncharacterized protein</fullName>
    </submittedName>
</protein>
<proteinExistence type="predicted"/>
<dbReference type="EMBL" id="BTSX01000005">
    <property type="protein sequence ID" value="GMS99138.1"/>
    <property type="molecule type" value="Genomic_DNA"/>
</dbReference>
<reference evidence="1" key="1">
    <citation type="submission" date="2023-10" db="EMBL/GenBank/DDBJ databases">
        <title>Genome assembly of Pristionchus species.</title>
        <authorList>
            <person name="Yoshida K."/>
            <person name="Sommer R.J."/>
        </authorList>
    </citation>
    <scope>NUCLEOTIDE SEQUENCE</scope>
    <source>
        <strain evidence="1">RS0144</strain>
    </source>
</reference>